<reference evidence="4" key="1">
    <citation type="submission" date="2022-12" db="EMBL/GenBank/DDBJ databases">
        <title>New Phytohabitans aurantiacus sp. RD004123 nov., an actinomycete isolated from soil.</title>
        <authorList>
            <person name="Triningsih D.W."/>
            <person name="Harunari E."/>
            <person name="Igarashi Y."/>
        </authorList>
    </citation>
    <scope>NUCLEOTIDE SEQUENCE</scope>
    <source>
        <strain evidence="4">RD004123</strain>
    </source>
</reference>
<evidence type="ECO:0000313" key="5">
    <source>
        <dbReference type="Proteomes" id="UP001144280"/>
    </source>
</evidence>
<dbReference type="EMBL" id="BSDI01000023">
    <property type="protein sequence ID" value="GLH99369.1"/>
    <property type="molecule type" value="Genomic_DNA"/>
</dbReference>
<dbReference type="Pfam" id="PF22725">
    <property type="entry name" value="GFO_IDH_MocA_C3"/>
    <property type="match status" value="1"/>
</dbReference>
<protein>
    <submittedName>
        <fullName evidence="4">Oxidoreductase</fullName>
    </submittedName>
</protein>
<dbReference type="SUPFAM" id="SSF51735">
    <property type="entry name" value="NAD(P)-binding Rossmann-fold domains"/>
    <property type="match status" value="1"/>
</dbReference>
<dbReference type="Pfam" id="PF01408">
    <property type="entry name" value="GFO_IDH_MocA"/>
    <property type="match status" value="1"/>
</dbReference>
<dbReference type="Proteomes" id="UP001144280">
    <property type="component" value="Unassembled WGS sequence"/>
</dbReference>
<dbReference type="PANTHER" id="PTHR43249">
    <property type="entry name" value="UDP-N-ACETYL-2-AMINO-2-DEOXY-D-GLUCURONATE OXIDASE"/>
    <property type="match status" value="1"/>
</dbReference>
<dbReference type="InterPro" id="IPR000683">
    <property type="entry name" value="Gfo/Idh/MocA-like_OxRdtase_N"/>
</dbReference>
<evidence type="ECO:0000313" key="4">
    <source>
        <dbReference type="EMBL" id="GLH99369.1"/>
    </source>
</evidence>
<feature type="domain" description="Gfo/Idh/MocA-like oxidoreductase N-terminal" evidence="2">
    <location>
        <begin position="18"/>
        <end position="133"/>
    </location>
</feature>
<dbReference type="InterPro" id="IPR055170">
    <property type="entry name" value="GFO_IDH_MocA-like_dom"/>
</dbReference>
<sequence length="377" mass="40051">MLRTPPPERGGTGGGPHRVAIVGTGGIAHTHAAALRELGDRVRLVAAIDVDTPLARQFAQRCGIADTYASLADTLAHAPPDVVHICTPPRSHAALAAACLRAGVVPVIEKPPTMSLTELDELVALERESGVRAACVFQHRFGSAAARLRDLVAAGALGRPLVAAANTYWFRDDAYFAVPWRGSWQMEGGGPTMGHGIHQFDLLLSVLGGWSEVTAIVGTLARPTETEDVSMALVRFDNGAMATVANSVVSPRETSYVRVDFERATVEVEHLYGYDDTDWTLTPAPGHRVPPQWDSGGEGNASGHAAQFRAVYDALDAGAPPPVTLAEARLTMELVAAIYASAFTRRPVRRGELGTTSPFTVHMGGRPQDRHPEVAAA</sequence>
<dbReference type="RefSeq" id="WP_281898978.1">
    <property type="nucleotide sequence ID" value="NZ_BSDI01000023.1"/>
</dbReference>
<dbReference type="Gene3D" id="3.40.50.720">
    <property type="entry name" value="NAD(P)-binding Rossmann-like Domain"/>
    <property type="match status" value="1"/>
</dbReference>
<feature type="compositionally biased region" description="Basic and acidic residues" evidence="1">
    <location>
        <begin position="367"/>
        <end position="377"/>
    </location>
</feature>
<feature type="region of interest" description="Disordered" evidence="1">
    <location>
        <begin position="353"/>
        <end position="377"/>
    </location>
</feature>
<evidence type="ECO:0000259" key="2">
    <source>
        <dbReference type="Pfam" id="PF01408"/>
    </source>
</evidence>
<feature type="domain" description="GFO/IDH/MocA-like oxidoreductase" evidence="3">
    <location>
        <begin position="147"/>
        <end position="266"/>
    </location>
</feature>
<keyword evidence="5" id="KW-1185">Reference proteome</keyword>
<evidence type="ECO:0000256" key="1">
    <source>
        <dbReference type="SAM" id="MobiDB-lite"/>
    </source>
</evidence>
<dbReference type="InterPro" id="IPR036291">
    <property type="entry name" value="NAD(P)-bd_dom_sf"/>
</dbReference>
<dbReference type="SUPFAM" id="SSF55347">
    <property type="entry name" value="Glyceraldehyde-3-phosphate dehydrogenase-like, C-terminal domain"/>
    <property type="match status" value="1"/>
</dbReference>
<evidence type="ECO:0000259" key="3">
    <source>
        <dbReference type="Pfam" id="PF22725"/>
    </source>
</evidence>
<organism evidence="4 5">
    <name type="scientific">Phytohabitans aurantiacus</name>
    <dbReference type="NCBI Taxonomy" id="3016789"/>
    <lineage>
        <taxon>Bacteria</taxon>
        <taxon>Bacillati</taxon>
        <taxon>Actinomycetota</taxon>
        <taxon>Actinomycetes</taxon>
        <taxon>Micromonosporales</taxon>
        <taxon>Micromonosporaceae</taxon>
    </lineage>
</organism>
<proteinExistence type="predicted"/>
<dbReference type="PANTHER" id="PTHR43249:SF1">
    <property type="entry name" value="D-GLUCOSIDE 3-DEHYDROGENASE"/>
    <property type="match status" value="1"/>
</dbReference>
<gene>
    <name evidence="4" type="ORF">Pa4123_46450</name>
</gene>
<comment type="caution">
    <text evidence="4">The sequence shown here is derived from an EMBL/GenBank/DDBJ whole genome shotgun (WGS) entry which is preliminary data.</text>
</comment>
<name>A0ABQ5QY78_9ACTN</name>
<accession>A0ABQ5QY78</accession>
<dbReference type="InterPro" id="IPR052515">
    <property type="entry name" value="Gfo/Idh/MocA_Oxidoreductase"/>
</dbReference>
<dbReference type="Gene3D" id="3.30.360.10">
    <property type="entry name" value="Dihydrodipicolinate Reductase, domain 2"/>
    <property type="match status" value="1"/>
</dbReference>